<dbReference type="GO" id="GO:0008168">
    <property type="term" value="F:methyltransferase activity"/>
    <property type="evidence" value="ECO:0007669"/>
    <property type="project" value="UniProtKB-KW"/>
</dbReference>
<name>A0A0G0WQQ3_9BACT</name>
<keyword evidence="1" id="KW-0808">Transferase</keyword>
<dbReference type="Pfam" id="PF13489">
    <property type="entry name" value="Methyltransf_23"/>
    <property type="match status" value="1"/>
</dbReference>
<comment type="caution">
    <text evidence="1">The sequence shown here is derived from an EMBL/GenBank/DDBJ whole genome shotgun (WGS) entry which is preliminary data.</text>
</comment>
<dbReference type="Proteomes" id="UP000034753">
    <property type="component" value="Unassembled WGS sequence"/>
</dbReference>
<reference evidence="1 2" key="1">
    <citation type="journal article" date="2015" name="Nature">
        <title>rRNA introns, odd ribosomes, and small enigmatic genomes across a large radiation of phyla.</title>
        <authorList>
            <person name="Brown C.T."/>
            <person name="Hug L.A."/>
            <person name="Thomas B.C."/>
            <person name="Sharon I."/>
            <person name="Castelle C.J."/>
            <person name="Singh A."/>
            <person name="Wilkins M.J."/>
            <person name="Williams K.H."/>
            <person name="Banfield J.F."/>
        </authorList>
    </citation>
    <scope>NUCLEOTIDE SEQUENCE [LARGE SCALE GENOMIC DNA]</scope>
</reference>
<dbReference type="Gene3D" id="3.40.50.150">
    <property type="entry name" value="Vaccinia Virus protein VP39"/>
    <property type="match status" value="1"/>
</dbReference>
<organism evidence="1 2">
    <name type="scientific">Candidatus Daviesbacteria bacterium GW2011_GWB1_41_5</name>
    <dbReference type="NCBI Taxonomy" id="1618429"/>
    <lineage>
        <taxon>Bacteria</taxon>
        <taxon>Candidatus Daviesiibacteriota</taxon>
    </lineage>
</organism>
<dbReference type="CDD" id="cd02440">
    <property type="entry name" value="AdoMet_MTases"/>
    <property type="match status" value="1"/>
</dbReference>
<gene>
    <name evidence="1" type="ORF">UU67_C0001G0008</name>
</gene>
<dbReference type="EMBL" id="LCBN01000001">
    <property type="protein sequence ID" value="KKS14412.1"/>
    <property type="molecule type" value="Genomic_DNA"/>
</dbReference>
<accession>A0A0G0WQQ3</accession>
<dbReference type="AlphaFoldDB" id="A0A0G0WQQ3"/>
<keyword evidence="1" id="KW-0489">Methyltransferase</keyword>
<dbReference type="InterPro" id="IPR029063">
    <property type="entry name" value="SAM-dependent_MTases_sf"/>
</dbReference>
<protein>
    <submittedName>
        <fullName evidence="1">Methyltransferase type 12</fullName>
    </submittedName>
</protein>
<dbReference type="GO" id="GO:0032259">
    <property type="term" value="P:methylation"/>
    <property type="evidence" value="ECO:0007669"/>
    <property type="project" value="UniProtKB-KW"/>
</dbReference>
<sequence>MDTHQHFNDIANEYDKWKEKNSYYYDAIKTLLRSKIPSQARVLEVGCGTGDLLAVLSPSVGLGIDISEVMVTLAQKKYADRSELSFRALDITTLTKPLPYDYIFLVDVLEHIENLPKFLEGLKQVVLPNAKIIITLANPLWETVLMLAEKLGMKMPEGPHWRLSIKENERLFKQQGWEIAERGYRLLVPKKIPGADFLNEKFHKSKLLAPLGFIVYWELIKA</sequence>
<dbReference type="PANTHER" id="PTHR43861">
    <property type="entry name" value="TRANS-ACONITATE 2-METHYLTRANSFERASE-RELATED"/>
    <property type="match status" value="1"/>
</dbReference>
<evidence type="ECO:0000313" key="1">
    <source>
        <dbReference type="EMBL" id="KKS14412.1"/>
    </source>
</evidence>
<dbReference type="SUPFAM" id="SSF53335">
    <property type="entry name" value="S-adenosyl-L-methionine-dependent methyltransferases"/>
    <property type="match status" value="1"/>
</dbReference>
<proteinExistence type="predicted"/>
<evidence type="ECO:0000313" key="2">
    <source>
        <dbReference type="Proteomes" id="UP000034753"/>
    </source>
</evidence>